<protein>
    <submittedName>
        <fullName evidence="1">Uncharacterized protein</fullName>
    </submittedName>
</protein>
<gene>
    <name evidence="1" type="ORF">Pth03_79410</name>
</gene>
<evidence type="ECO:0000313" key="2">
    <source>
        <dbReference type="Proteomes" id="UP000605992"/>
    </source>
</evidence>
<dbReference type="AlphaFoldDB" id="A0A8J4DGE1"/>
<accession>A0A8J4DGE1</accession>
<evidence type="ECO:0000313" key="1">
    <source>
        <dbReference type="EMBL" id="GII59552.1"/>
    </source>
</evidence>
<keyword evidence="2" id="KW-1185">Reference proteome</keyword>
<dbReference type="Proteomes" id="UP000605992">
    <property type="component" value="Unassembled WGS sequence"/>
</dbReference>
<organism evidence="1 2">
    <name type="scientific">Planotetraspora thailandica</name>
    <dbReference type="NCBI Taxonomy" id="487172"/>
    <lineage>
        <taxon>Bacteria</taxon>
        <taxon>Bacillati</taxon>
        <taxon>Actinomycetota</taxon>
        <taxon>Actinomycetes</taxon>
        <taxon>Streptosporangiales</taxon>
        <taxon>Streptosporangiaceae</taxon>
        <taxon>Planotetraspora</taxon>
    </lineage>
</organism>
<comment type="caution">
    <text evidence="1">The sequence shown here is derived from an EMBL/GenBank/DDBJ whole genome shotgun (WGS) entry which is preliminary data.</text>
</comment>
<proteinExistence type="predicted"/>
<reference evidence="1" key="1">
    <citation type="submission" date="2021-01" db="EMBL/GenBank/DDBJ databases">
        <title>Whole genome shotgun sequence of Planotetraspora thailandica NBRC 104271.</title>
        <authorList>
            <person name="Komaki H."/>
            <person name="Tamura T."/>
        </authorList>
    </citation>
    <scope>NUCLEOTIDE SEQUENCE</scope>
    <source>
        <strain evidence="1">NBRC 104271</strain>
    </source>
</reference>
<name>A0A8J4DGE1_9ACTN</name>
<sequence>MYGEEPDRPIPHRFGVLRSEGRHRHKLAHVEDISLRRAGAWAPDTTSARTGHLVAGDTSAHAESSACDHAKVRTTALDTAETFIEPYGERYAEGLVLFVRVKA</sequence>
<dbReference type="EMBL" id="BOOR01000088">
    <property type="protein sequence ID" value="GII59552.1"/>
    <property type="molecule type" value="Genomic_DNA"/>
</dbReference>